<evidence type="ECO:0000313" key="2">
    <source>
        <dbReference type="Proteomes" id="UP001375240"/>
    </source>
</evidence>
<comment type="caution">
    <text evidence="1">The sequence shown here is derived from an EMBL/GenBank/DDBJ whole genome shotgun (WGS) entry which is preliminary data.</text>
</comment>
<accession>A0AAV9UHF7</accession>
<dbReference type="Proteomes" id="UP001375240">
    <property type="component" value="Unassembled WGS sequence"/>
</dbReference>
<dbReference type="AlphaFoldDB" id="A0AAV9UHF7"/>
<dbReference type="EMBL" id="JAVHNQ010000007">
    <property type="protein sequence ID" value="KAK6341552.1"/>
    <property type="molecule type" value="Genomic_DNA"/>
</dbReference>
<protein>
    <submittedName>
        <fullName evidence="1">Uncharacterized protein</fullName>
    </submittedName>
</protein>
<gene>
    <name evidence="1" type="ORF">TWF696_008624</name>
</gene>
<proteinExistence type="predicted"/>
<name>A0AAV9UHF7_9PEZI</name>
<evidence type="ECO:0000313" key="1">
    <source>
        <dbReference type="EMBL" id="KAK6341552.1"/>
    </source>
</evidence>
<reference evidence="1 2" key="1">
    <citation type="submission" date="2019-10" db="EMBL/GenBank/DDBJ databases">
        <authorList>
            <person name="Palmer J.M."/>
        </authorList>
    </citation>
    <scope>NUCLEOTIDE SEQUENCE [LARGE SCALE GENOMIC DNA]</scope>
    <source>
        <strain evidence="1 2">TWF696</strain>
    </source>
</reference>
<organism evidence="1 2">
    <name type="scientific">Orbilia brochopaga</name>
    <dbReference type="NCBI Taxonomy" id="3140254"/>
    <lineage>
        <taxon>Eukaryota</taxon>
        <taxon>Fungi</taxon>
        <taxon>Dikarya</taxon>
        <taxon>Ascomycota</taxon>
        <taxon>Pezizomycotina</taxon>
        <taxon>Orbiliomycetes</taxon>
        <taxon>Orbiliales</taxon>
        <taxon>Orbiliaceae</taxon>
        <taxon>Orbilia</taxon>
    </lineage>
</organism>
<sequence>MPRRGIFKRGRLSGLFDAPAAQQSCQPNLVAAAPPVPAQNMGAIQPLAAAPTLPLVMGPGSRIPDAALQPLIPAPEVAGAWPNVADIWPDAAPAPPENIPDQAAINAWLREGLLEPQDQPGEHVAAEPMAPALPAAAFQNLLTPWEPRESRGFLSRMFHHIFGPSEALPVDFHAPPPEKLTWDEVRERMPPAPPPRNPAADAEFWHNVRLRMGAWPIGHPPRWPLVFPPGVAPAAAAAAPIVVQTPNGPVPMYPPRAPPRGAPGMPVMVQTPQGPVFMDRPQPQGLPGPADAPWQEWDVKHTAMVALMAGVKLAYNAASSAWEIIQMALDKTAQDNMKARDDYNAHMAALAHFGYRAPRQSLFYPPAPLAPPPHMPPAYAPAIPGAWV</sequence>
<keyword evidence="2" id="KW-1185">Reference proteome</keyword>